<protein>
    <submittedName>
        <fullName evidence="2">Uncharacterized protein</fullName>
    </submittedName>
</protein>
<accession>A0A914E2E0</accession>
<evidence type="ECO:0000313" key="2">
    <source>
        <dbReference type="WBParaSite" id="ACRNAN_scaffold5272.g7465.t1"/>
    </source>
</evidence>
<dbReference type="Proteomes" id="UP000887540">
    <property type="component" value="Unplaced"/>
</dbReference>
<dbReference type="AlphaFoldDB" id="A0A914E2E0"/>
<name>A0A914E2E0_9BILA</name>
<reference evidence="2" key="1">
    <citation type="submission" date="2022-11" db="UniProtKB">
        <authorList>
            <consortium name="WormBaseParasite"/>
        </authorList>
    </citation>
    <scope>IDENTIFICATION</scope>
</reference>
<dbReference type="WBParaSite" id="ACRNAN_scaffold5272.g7465.t1">
    <property type="protein sequence ID" value="ACRNAN_scaffold5272.g7465.t1"/>
    <property type="gene ID" value="ACRNAN_scaffold5272.g7465"/>
</dbReference>
<keyword evidence="1" id="KW-1185">Reference proteome</keyword>
<evidence type="ECO:0000313" key="1">
    <source>
        <dbReference type="Proteomes" id="UP000887540"/>
    </source>
</evidence>
<sequence>MDFAKISDNRILTADMISATSCYSTMHTSQNIKNSLSAKDLEKFADAKQNFHNDRNLSYPMQKFLGDIFVPYEDSKTEDNKLQNEEPIYETPVSVHSVNNNFI</sequence>
<organism evidence="1 2">
    <name type="scientific">Acrobeloides nanus</name>
    <dbReference type="NCBI Taxonomy" id="290746"/>
    <lineage>
        <taxon>Eukaryota</taxon>
        <taxon>Metazoa</taxon>
        <taxon>Ecdysozoa</taxon>
        <taxon>Nematoda</taxon>
        <taxon>Chromadorea</taxon>
        <taxon>Rhabditida</taxon>
        <taxon>Tylenchina</taxon>
        <taxon>Cephalobomorpha</taxon>
        <taxon>Cephaloboidea</taxon>
        <taxon>Cephalobidae</taxon>
        <taxon>Acrobeloides</taxon>
    </lineage>
</organism>
<proteinExistence type="predicted"/>